<organism evidence="2 3">
    <name type="scientific">Pseudomaricurvus hydrocarbonicus</name>
    <dbReference type="NCBI Taxonomy" id="1470433"/>
    <lineage>
        <taxon>Bacteria</taxon>
        <taxon>Pseudomonadati</taxon>
        <taxon>Pseudomonadota</taxon>
        <taxon>Gammaproteobacteria</taxon>
        <taxon>Cellvibrionales</taxon>
        <taxon>Cellvibrionaceae</taxon>
        <taxon>Pseudomaricurvus</taxon>
    </lineage>
</organism>
<gene>
    <name evidence="2" type="ORF">G8770_13120</name>
</gene>
<accession>A0A9E5JTE6</accession>
<comment type="caution">
    <text evidence="2">The sequence shown here is derived from an EMBL/GenBank/DDBJ whole genome shotgun (WGS) entry which is preliminary data.</text>
</comment>
<dbReference type="InterPro" id="IPR011009">
    <property type="entry name" value="Kinase-like_dom_sf"/>
</dbReference>
<dbReference type="InterPro" id="IPR002575">
    <property type="entry name" value="Aminoglycoside_PTrfase"/>
</dbReference>
<dbReference type="EMBL" id="JAAONZ010000010">
    <property type="protein sequence ID" value="NHO66483.1"/>
    <property type="molecule type" value="Genomic_DNA"/>
</dbReference>
<dbReference type="SUPFAM" id="SSF56112">
    <property type="entry name" value="Protein kinase-like (PK-like)"/>
    <property type="match status" value="1"/>
</dbReference>
<dbReference type="Pfam" id="PF01636">
    <property type="entry name" value="APH"/>
    <property type="match status" value="1"/>
</dbReference>
<evidence type="ECO:0000313" key="2">
    <source>
        <dbReference type="EMBL" id="NHO66483.1"/>
    </source>
</evidence>
<dbReference type="Gene3D" id="3.90.1200.10">
    <property type="match status" value="1"/>
</dbReference>
<keyword evidence="3" id="KW-1185">Reference proteome</keyword>
<reference evidence="2" key="1">
    <citation type="submission" date="2020-03" db="EMBL/GenBank/DDBJ databases">
        <authorList>
            <person name="Guo F."/>
        </authorList>
    </citation>
    <scope>NUCLEOTIDE SEQUENCE</scope>
    <source>
        <strain evidence="2">JCM 30134</strain>
    </source>
</reference>
<sequence length="366" mass="41910">MGVAVVSKASEKHKQELLEWAGQQLAKVSSSVSLPLSMQALDGDAGFRHYFRLNTQPTLLAVFAPPEEEDSHAFVAISRYLREQGVNTPEIVAADFGRGFLLVEDFGDRLFYQEMITDPGQAGKLYGEAMMSLMRLQQCPVVTIPAAEGDGMHTLPHYTQARLREEMSLFHQWFIPQLLGYSLSDDERSLLDSLYLQLEGAALQQPQVWVHRDYHSRNLIVCPDQPPGVIDFQDAVRGPITYDLVSLLRDCYLRWPTKQVREWALAYGDMAVDSGLMAPVTQKGFLRWFDWMGLQRHLKVLGIFARLWLRDGKAGYLKDLPLVIRYTLEVAEGYPEFADFTYWFREKLLPLCEQQDWYNDYQTAGE</sequence>
<proteinExistence type="predicted"/>
<protein>
    <submittedName>
        <fullName evidence="2">Phosphotransferase</fullName>
    </submittedName>
</protein>
<evidence type="ECO:0000313" key="3">
    <source>
        <dbReference type="Proteomes" id="UP000787472"/>
    </source>
</evidence>
<dbReference type="Proteomes" id="UP000787472">
    <property type="component" value="Unassembled WGS sequence"/>
</dbReference>
<dbReference type="AlphaFoldDB" id="A0A9E5JTE6"/>
<feature type="domain" description="Aminoglycoside phosphotransferase" evidence="1">
    <location>
        <begin position="39"/>
        <end position="269"/>
    </location>
</feature>
<name>A0A9E5JTE6_9GAMM</name>
<dbReference type="Gene3D" id="3.30.200.20">
    <property type="entry name" value="Phosphorylase Kinase, domain 1"/>
    <property type="match status" value="1"/>
</dbReference>
<evidence type="ECO:0000259" key="1">
    <source>
        <dbReference type="Pfam" id="PF01636"/>
    </source>
</evidence>